<dbReference type="RefSeq" id="WP_146923261.1">
    <property type="nucleotide sequence ID" value="NZ_BJUY01000003.1"/>
</dbReference>
<dbReference type="AlphaFoldDB" id="A0A511ARE2"/>
<protein>
    <submittedName>
        <fullName evidence="2">Uncharacterized protein</fullName>
    </submittedName>
</protein>
<keyword evidence="1" id="KW-0812">Transmembrane</keyword>
<dbReference type="EMBL" id="BJUY01000003">
    <property type="protein sequence ID" value="GEK90770.1"/>
    <property type="molecule type" value="Genomic_DNA"/>
</dbReference>
<feature type="transmembrane region" description="Helical" evidence="1">
    <location>
        <begin position="51"/>
        <end position="75"/>
    </location>
</feature>
<reference evidence="2 3" key="1">
    <citation type="submission" date="2019-07" db="EMBL/GenBank/DDBJ databases">
        <title>Whole genome shotgun sequence of Alkalibacterium kapii NBRC 103247.</title>
        <authorList>
            <person name="Hosoyama A."/>
            <person name="Uohara A."/>
            <person name="Ohji S."/>
            <person name="Ichikawa N."/>
        </authorList>
    </citation>
    <scope>NUCLEOTIDE SEQUENCE [LARGE SCALE GENOMIC DNA]</scope>
    <source>
        <strain evidence="2 3">NBRC 103247</strain>
    </source>
</reference>
<feature type="transmembrane region" description="Helical" evidence="1">
    <location>
        <begin position="24"/>
        <end position="45"/>
    </location>
</feature>
<evidence type="ECO:0000256" key="1">
    <source>
        <dbReference type="SAM" id="Phobius"/>
    </source>
</evidence>
<evidence type="ECO:0000313" key="3">
    <source>
        <dbReference type="Proteomes" id="UP000321662"/>
    </source>
</evidence>
<dbReference type="Proteomes" id="UP000321662">
    <property type="component" value="Unassembled WGS sequence"/>
</dbReference>
<keyword evidence="1" id="KW-0472">Membrane</keyword>
<gene>
    <name evidence="2" type="ORF">AKA01nite_03920</name>
</gene>
<feature type="transmembrane region" description="Helical" evidence="1">
    <location>
        <begin position="87"/>
        <end position="106"/>
    </location>
</feature>
<name>A0A511ARE2_9LACT</name>
<keyword evidence="1" id="KW-1133">Transmembrane helix</keyword>
<dbReference type="OrthoDB" id="2169083at2"/>
<evidence type="ECO:0000313" key="2">
    <source>
        <dbReference type="EMBL" id="GEK90770.1"/>
    </source>
</evidence>
<proteinExistence type="predicted"/>
<comment type="caution">
    <text evidence="2">The sequence shown here is derived from an EMBL/GenBank/DDBJ whole genome shotgun (WGS) entry which is preliminary data.</text>
</comment>
<sequence length="118" mass="14085">MQKMLTKFIIWQSIEPPKNTSSKILTGVFWFFSIFLIAMFSVFIYGLEINIVIRVLLIVYLALNILFTGSAWEIAGYEKKDFSTRRWFVFGKYAVPFYLWYAVYYLKNTEKFKLKDSK</sequence>
<accession>A0A511ARE2</accession>
<organism evidence="2 3">
    <name type="scientific">Alkalibacterium kapii</name>
    <dbReference type="NCBI Taxonomy" id="426704"/>
    <lineage>
        <taxon>Bacteria</taxon>
        <taxon>Bacillati</taxon>
        <taxon>Bacillota</taxon>
        <taxon>Bacilli</taxon>
        <taxon>Lactobacillales</taxon>
        <taxon>Carnobacteriaceae</taxon>
        <taxon>Alkalibacterium</taxon>
    </lineage>
</organism>
<keyword evidence="3" id="KW-1185">Reference proteome</keyword>